<dbReference type="InterPro" id="IPR016024">
    <property type="entry name" value="ARM-type_fold"/>
</dbReference>
<dbReference type="InterPro" id="IPR050840">
    <property type="entry name" value="Adaptor_Complx_Large_Subunit"/>
</dbReference>
<feature type="region of interest" description="Disordered" evidence="6">
    <location>
        <begin position="885"/>
        <end position="973"/>
    </location>
</feature>
<protein>
    <recommendedName>
        <fullName evidence="5">AP-4 complex subunit epsilon</fullName>
    </recommendedName>
</protein>
<dbReference type="OrthoDB" id="29308at2759"/>
<keyword evidence="5" id="KW-0333">Golgi apparatus</keyword>
<gene>
    <name evidence="8" type="ORF">Cgig2_029109</name>
</gene>
<comment type="function">
    <text evidence="5">Subunit of novel type of clathrin- or non-clathrin-associated protein coat involved in targeting proteins from the trans-Golgi network (TGN) to the endosomal-lysosomal system.</text>
</comment>
<evidence type="ECO:0000313" key="8">
    <source>
        <dbReference type="EMBL" id="KAJ8423399.1"/>
    </source>
</evidence>
<feature type="compositionally biased region" description="Polar residues" evidence="6">
    <location>
        <begin position="832"/>
        <end position="843"/>
    </location>
</feature>
<comment type="subunit">
    <text evidence="5">Adaptor protein complex 4 (AP-4) is a heterotetramer composed of two large adaptins, a medium adaptin and a small adaptin.</text>
</comment>
<proteinExistence type="inferred from homology"/>
<feature type="compositionally biased region" description="Low complexity" evidence="6">
    <location>
        <begin position="816"/>
        <end position="831"/>
    </location>
</feature>
<evidence type="ECO:0000256" key="5">
    <source>
        <dbReference type="PIRNR" id="PIRNR037097"/>
    </source>
</evidence>
<feature type="region of interest" description="Disordered" evidence="6">
    <location>
        <begin position="756"/>
        <end position="795"/>
    </location>
</feature>
<dbReference type="InterPro" id="IPR017109">
    <property type="entry name" value="AP4_complex_esu"/>
</dbReference>
<dbReference type="EMBL" id="JAKOGI010001970">
    <property type="protein sequence ID" value="KAJ8423399.1"/>
    <property type="molecule type" value="Genomic_DNA"/>
</dbReference>
<feature type="domain" description="Clathrin/coatomer adaptor adaptin-like N-terminal" evidence="7">
    <location>
        <begin position="143"/>
        <end position="675"/>
    </location>
</feature>
<organism evidence="8 9">
    <name type="scientific">Carnegiea gigantea</name>
    <dbReference type="NCBI Taxonomy" id="171969"/>
    <lineage>
        <taxon>Eukaryota</taxon>
        <taxon>Viridiplantae</taxon>
        <taxon>Streptophyta</taxon>
        <taxon>Embryophyta</taxon>
        <taxon>Tracheophyta</taxon>
        <taxon>Spermatophyta</taxon>
        <taxon>Magnoliopsida</taxon>
        <taxon>eudicotyledons</taxon>
        <taxon>Gunneridae</taxon>
        <taxon>Pentapetalae</taxon>
        <taxon>Caryophyllales</taxon>
        <taxon>Cactineae</taxon>
        <taxon>Cactaceae</taxon>
        <taxon>Cactoideae</taxon>
        <taxon>Echinocereeae</taxon>
        <taxon>Carnegiea</taxon>
    </lineage>
</organism>
<feature type="compositionally biased region" description="Low complexity" evidence="6">
    <location>
        <begin position="918"/>
        <end position="936"/>
    </location>
</feature>
<keyword evidence="3 5" id="KW-0653">Protein transport</keyword>
<evidence type="ECO:0000256" key="6">
    <source>
        <dbReference type="SAM" id="MobiDB-lite"/>
    </source>
</evidence>
<keyword evidence="9" id="KW-1185">Reference proteome</keyword>
<dbReference type="Pfam" id="PF01602">
    <property type="entry name" value="Adaptin_N"/>
    <property type="match status" value="1"/>
</dbReference>
<dbReference type="Gene3D" id="1.25.10.10">
    <property type="entry name" value="Leucine-rich Repeat Variant"/>
    <property type="match status" value="1"/>
</dbReference>
<evidence type="ECO:0000256" key="2">
    <source>
        <dbReference type="ARBA" id="ARBA00022448"/>
    </source>
</evidence>
<comment type="similarity">
    <text evidence="5">Belongs to the adaptor complexes large subunit family.</text>
</comment>
<evidence type="ECO:0000256" key="4">
    <source>
        <dbReference type="ARBA" id="ARBA00023136"/>
    </source>
</evidence>
<dbReference type="PIRSF" id="PIRSF037097">
    <property type="entry name" value="AP4_complex_epsilon"/>
    <property type="match status" value="1"/>
</dbReference>
<dbReference type="GO" id="GO:0016192">
    <property type="term" value="P:vesicle-mediated transport"/>
    <property type="evidence" value="ECO:0007669"/>
    <property type="project" value="UniProtKB-UniRule"/>
</dbReference>
<dbReference type="GO" id="GO:0030124">
    <property type="term" value="C:AP-4 adaptor complex"/>
    <property type="evidence" value="ECO:0007669"/>
    <property type="project" value="UniProtKB-UniRule"/>
</dbReference>
<evidence type="ECO:0000256" key="1">
    <source>
        <dbReference type="ARBA" id="ARBA00004308"/>
    </source>
</evidence>
<dbReference type="InterPro" id="IPR002553">
    <property type="entry name" value="Clathrin/coatomer_adapt-like_N"/>
</dbReference>
<reference evidence="8" key="1">
    <citation type="submission" date="2022-04" db="EMBL/GenBank/DDBJ databases">
        <title>Carnegiea gigantea Genome sequencing and assembly v2.</title>
        <authorList>
            <person name="Copetti D."/>
            <person name="Sanderson M.J."/>
            <person name="Burquez A."/>
            <person name="Wojciechowski M.F."/>
        </authorList>
    </citation>
    <scope>NUCLEOTIDE SEQUENCE</scope>
    <source>
        <strain evidence="8">SGP5-SGP5p</strain>
        <tissue evidence="8">Aerial part</tissue>
    </source>
</reference>
<comment type="caution">
    <text evidence="8">The sequence shown here is derived from an EMBL/GenBank/DDBJ whole genome shotgun (WGS) entry which is preliminary data.</text>
</comment>
<name>A0A9Q1GQF3_9CARY</name>
<dbReference type="PANTHER" id="PTHR22780">
    <property type="entry name" value="ADAPTIN, ALPHA/GAMMA/EPSILON"/>
    <property type="match status" value="1"/>
</dbReference>
<accession>A0A9Q1GQF3</accession>
<dbReference type="InterPro" id="IPR011989">
    <property type="entry name" value="ARM-like"/>
</dbReference>
<evidence type="ECO:0000313" key="9">
    <source>
        <dbReference type="Proteomes" id="UP001153076"/>
    </source>
</evidence>
<dbReference type="Proteomes" id="UP001153076">
    <property type="component" value="Unassembled WGS sequence"/>
</dbReference>
<dbReference type="AlphaFoldDB" id="A0A9Q1GQF3"/>
<sequence>MVTINRDSKISRRKHQHQDSKLCFPLQFHHGTENLSSAKESSFPVFVHKPSIGVRIHHSLAVRPPPPRSSPPEEFSLLHFAKLEQLKTIGRELAMGSQGGFGQSKEFLDLVKSIGEARSKAEEDRIVLHEIETLKRRIIEPDIPKRKMKEFIIRLVYVEMLGHNASFGYIHAVKMTHDDNILLKRTGYLAVTLFLNEDHDLIILIVNTIQKDLKSDNFLVVCAALNACCRLINEETIPAVLPQVVDLLNHPKEAVRKKAIMALHRFYQKSPSAVSHLVSNFRKKLSDNDPSVMGATLCPLYDLIAIDANPYKDLVISFVSILKQVAERRLPKSYDYHQMPAPFIQIKLLKILALLGSGDKNASGHMYTVVHDIIRKADLSSNIGNAVLYEAMCCAAAIHPNTKLLEATVDAISRFLKSDSHNLKYMGIDALGRLIKVSPEVAEQHQLAVIDCLEDPDDTLKRKTFELLYKMTKSSNVEVIVDRMIDYMININDSHYKTEISSRCVELAEQFAPSNQWFIQTMNRVFEHAGDLVNIKVAHNLMRLIAEGFGEDDDNADSQLRLSAVESYLGLIGKPKLPSTFLQVICWVLGEYGTACGKFSASYITGKLCDVAEAYSTDDTVKAYAVAALMKIYAFEIAAGRKVDILPECQALIEEQLASHSTDLQQRAYELQAVIALDPQSVESVLPFDASCEDIEVDKSLSFLNSYVQQALEKGAQPYIPEEQRSGIPAISSFISRSHHGPSSHGLRFEAYELSKPVPQPKPSPPSLVPSTELVPVSEPSYSRETHQTSLARLETNVGSNEIKLRLDGVQKKWGSPSYSSPTPSTSSPSSQHAVNGVSQHDGASSVSSKARDSSSDYWKQQPKISPEKQKLAASLFGGIAKAEKRATTSSQGPTKAVETKSVVEKAPMAAPAPPLPDLLDLGEPDNNSGNSSAASDPFKQLEGLLEPGQGTSCANNSNPTSSSKDSDLIGLYGSIPTSGQNNLIFGSSTPNTASKNGHETNAAALLSQGTKGPNLKDALQKDSLVRQMGVTPTNQNPNLFKDLLG</sequence>
<feature type="compositionally biased region" description="Pro residues" evidence="6">
    <location>
        <begin position="758"/>
        <end position="768"/>
    </location>
</feature>
<keyword evidence="4 5" id="KW-0472">Membrane</keyword>
<keyword evidence="2 5" id="KW-0813">Transport</keyword>
<dbReference type="GO" id="GO:0012505">
    <property type="term" value="C:endomembrane system"/>
    <property type="evidence" value="ECO:0007669"/>
    <property type="project" value="UniProtKB-SubCell"/>
</dbReference>
<feature type="compositionally biased region" description="Polar residues" evidence="6">
    <location>
        <begin position="950"/>
        <end position="964"/>
    </location>
</feature>
<comment type="subcellular location">
    <subcellularLocation>
        <location evidence="1">Endomembrane system</location>
    </subcellularLocation>
</comment>
<evidence type="ECO:0000256" key="3">
    <source>
        <dbReference type="ARBA" id="ARBA00022927"/>
    </source>
</evidence>
<evidence type="ECO:0000259" key="7">
    <source>
        <dbReference type="Pfam" id="PF01602"/>
    </source>
</evidence>
<feature type="region of interest" description="Disordered" evidence="6">
    <location>
        <begin position="813"/>
        <end position="871"/>
    </location>
</feature>
<dbReference type="GO" id="GO:0006886">
    <property type="term" value="P:intracellular protein transport"/>
    <property type="evidence" value="ECO:0007669"/>
    <property type="project" value="UniProtKB-UniRule"/>
</dbReference>
<dbReference type="SUPFAM" id="SSF48371">
    <property type="entry name" value="ARM repeat"/>
    <property type="match status" value="1"/>
</dbReference>